<dbReference type="PANTHER" id="PTHR43840">
    <property type="entry name" value="MITOCHONDRIAL METAL TRANSPORTER 1-RELATED"/>
    <property type="match status" value="1"/>
</dbReference>
<feature type="transmembrane region" description="Helical" evidence="7">
    <location>
        <begin position="124"/>
        <end position="142"/>
    </location>
</feature>
<keyword evidence="5 7" id="KW-1133">Transmembrane helix</keyword>
<dbReference type="NCBIfam" id="TIGR01297">
    <property type="entry name" value="CDF"/>
    <property type="match status" value="1"/>
</dbReference>
<evidence type="ECO:0000313" key="10">
    <source>
        <dbReference type="EMBL" id="OSM08665.1"/>
    </source>
</evidence>
<dbReference type="InterPro" id="IPR036105">
    <property type="entry name" value="DiNase_FeMo-co_biosyn_sf"/>
</dbReference>
<gene>
    <name evidence="10" type="ORF">MAIT1_02835</name>
</gene>
<dbReference type="EMBL" id="LVJN01000004">
    <property type="protein sequence ID" value="OSM08665.1"/>
    <property type="molecule type" value="Genomic_DNA"/>
</dbReference>
<evidence type="ECO:0000256" key="7">
    <source>
        <dbReference type="SAM" id="Phobius"/>
    </source>
</evidence>
<evidence type="ECO:0000259" key="8">
    <source>
        <dbReference type="Pfam" id="PF01545"/>
    </source>
</evidence>
<dbReference type="InterPro" id="IPR036837">
    <property type="entry name" value="Cation_efflux_CTD_sf"/>
</dbReference>
<dbReference type="InterPro" id="IPR050291">
    <property type="entry name" value="CDF_Transporter"/>
</dbReference>
<feature type="domain" description="Cation efflux protein cytoplasmic" evidence="9">
    <location>
        <begin position="217"/>
        <end position="293"/>
    </location>
</feature>
<dbReference type="AlphaFoldDB" id="A0A1Y2KCI4"/>
<dbReference type="Pfam" id="PF16916">
    <property type="entry name" value="ZT_dimer"/>
    <property type="match status" value="1"/>
</dbReference>
<dbReference type="Pfam" id="PF01545">
    <property type="entry name" value="Cation_efflux"/>
    <property type="match status" value="1"/>
</dbReference>
<keyword evidence="6 7" id="KW-0472">Membrane</keyword>
<protein>
    <submittedName>
        <fullName evidence="10">Putative Cation diffusion facilitator family transporter</fullName>
    </submittedName>
</protein>
<keyword evidence="11" id="KW-1185">Reference proteome</keyword>
<feature type="transmembrane region" description="Helical" evidence="7">
    <location>
        <begin position="86"/>
        <end position="104"/>
    </location>
</feature>
<keyword evidence="3" id="KW-0813">Transport</keyword>
<dbReference type="SUPFAM" id="SSF161111">
    <property type="entry name" value="Cation efflux protein transmembrane domain-like"/>
    <property type="match status" value="1"/>
</dbReference>
<dbReference type="InterPro" id="IPR027469">
    <property type="entry name" value="Cation_efflux_TMD_sf"/>
</dbReference>
<dbReference type="Gene3D" id="3.30.420.130">
    <property type="entry name" value="Dinitrogenase iron-molybdenum cofactor biosynthesis domain"/>
    <property type="match status" value="1"/>
</dbReference>
<feature type="transmembrane region" description="Helical" evidence="7">
    <location>
        <begin position="55"/>
        <end position="74"/>
    </location>
</feature>
<dbReference type="GO" id="GO:0015086">
    <property type="term" value="F:cadmium ion transmembrane transporter activity"/>
    <property type="evidence" value="ECO:0007669"/>
    <property type="project" value="TreeGrafter"/>
</dbReference>
<dbReference type="SUPFAM" id="SSF160240">
    <property type="entry name" value="Cation efflux protein cytoplasmic domain-like"/>
    <property type="match status" value="1"/>
</dbReference>
<dbReference type="Gene3D" id="3.30.70.1350">
    <property type="entry name" value="Cation efflux protein, cytoplasmic domain"/>
    <property type="match status" value="1"/>
</dbReference>
<name>A0A1Y2KCI4_9PROT</name>
<comment type="similarity">
    <text evidence="2">Belongs to the cation diffusion facilitator (CDF) transporter (TC 2.A.4) family.</text>
</comment>
<sequence>MGATMRAQNPDNVQPSDRLLLRVGLLSLGVNVVLIALNAVLAWLSGSLALGAEMAHNSVDLLASVGVVLGLRIARRQSSAFPYGLYKVENIVALVIALLIFVTAYEIAQSALFSEPSPVMVDGWIVLGTVIALALPVGFSHYEMRIGRAANAPSLIADAVEFRAHALSSGAVLLGLAGQGVGWALDRWAALFIVAFILMAGWELLSNAMRALLDASLDDQTLQRIRKILAQEPLVAEVAELMGRNAGRFRFVQAILILRTRDLSRGDALRARLSALIRQTVPHVERVALQLRPQGAHNPKVAFAVDQGGQHLAECLCQAPQFVLFQRLDDHGSWRESERLQNPFLEQESGRGIALGRWLVALGADQVVTPVGLEGKGVGYVLAHADVSIVRGEPGADVENLLANMRQGLDDGLGKAL</sequence>
<dbReference type="InterPro" id="IPR027470">
    <property type="entry name" value="Cation_efflux_CTD"/>
</dbReference>
<accession>A0A1Y2KCI4</accession>
<dbReference type="GO" id="GO:0005886">
    <property type="term" value="C:plasma membrane"/>
    <property type="evidence" value="ECO:0007669"/>
    <property type="project" value="TreeGrafter"/>
</dbReference>
<evidence type="ECO:0000256" key="4">
    <source>
        <dbReference type="ARBA" id="ARBA00022692"/>
    </source>
</evidence>
<dbReference type="GO" id="GO:0006882">
    <property type="term" value="P:intracellular zinc ion homeostasis"/>
    <property type="evidence" value="ECO:0007669"/>
    <property type="project" value="TreeGrafter"/>
</dbReference>
<dbReference type="Gene3D" id="1.20.1510.10">
    <property type="entry name" value="Cation efflux protein transmembrane domain"/>
    <property type="match status" value="1"/>
</dbReference>
<dbReference type="InterPro" id="IPR002524">
    <property type="entry name" value="Cation_efflux"/>
</dbReference>
<evidence type="ECO:0000259" key="9">
    <source>
        <dbReference type="Pfam" id="PF16916"/>
    </source>
</evidence>
<evidence type="ECO:0000313" key="11">
    <source>
        <dbReference type="Proteomes" id="UP000194003"/>
    </source>
</evidence>
<reference evidence="10 11" key="1">
    <citation type="journal article" date="2016" name="BMC Genomics">
        <title>Combined genomic and structural analyses of a cultured magnetotactic bacterium reveals its niche adaptation to a dynamic environment.</title>
        <authorList>
            <person name="Araujo A.C."/>
            <person name="Morillo V."/>
            <person name="Cypriano J."/>
            <person name="Teixeira L.C."/>
            <person name="Leao P."/>
            <person name="Lyra S."/>
            <person name="Almeida L.G."/>
            <person name="Bazylinski D.A."/>
            <person name="Vasconcellos A.T."/>
            <person name="Abreu F."/>
            <person name="Lins U."/>
        </authorList>
    </citation>
    <scope>NUCLEOTIDE SEQUENCE [LARGE SCALE GENOMIC DNA]</scope>
    <source>
        <strain evidence="10 11">IT-1</strain>
    </source>
</reference>
<evidence type="ECO:0000256" key="1">
    <source>
        <dbReference type="ARBA" id="ARBA00004141"/>
    </source>
</evidence>
<dbReference type="Proteomes" id="UP000194003">
    <property type="component" value="Unassembled WGS sequence"/>
</dbReference>
<dbReference type="GO" id="GO:0015341">
    <property type="term" value="F:zinc efflux antiporter activity"/>
    <property type="evidence" value="ECO:0007669"/>
    <property type="project" value="TreeGrafter"/>
</dbReference>
<evidence type="ECO:0000256" key="5">
    <source>
        <dbReference type="ARBA" id="ARBA00022989"/>
    </source>
</evidence>
<feature type="transmembrane region" description="Helical" evidence="7">
    <location>
        <begin position="188"/>
        <end position="205"/>
    </location>
</feature>
<proteinExistence type="inferred from homology"/>
<dbReference type="GO" id="GO:0015093">
    <property type="term" value="F:ferrous iron transmembrane transporter activity"/>
    <property type="evidence" value="ECO:0007669"/>
    <property type="project" value="TreeGrafter"/>
</dbReference>
<evidence type="ECO:0000256" key="2">
    <source>
        <dbReference type="ARBA" id="ARBA00008114"/>
    </source>
</evidence>
<comment type="caution">
    <text evidence="10">The sequence shown here is derived from an EMBL/GenBank/DDBJ whole genome shotgun (WGS) entry which is preliminary data.</text>
</comment>
<feature type="transmembrane region" description="Helical" evidence="7">
    <location>
        <begin position="20"/>
        <end position="43"/>
    </location>
</feature>
<feature type="domain" description="Cation efflux protein transmembrane" evidence="8">
    <location>
        <begin position="25"/>
        <end position="213"/>
    </location>
</feature>
<organism evidence="10 11">
    <name type="scientific">Magnetofaba australis IT-1</name>
    <dbReference type="NCBI Taxonomy" id="1434232"/>
    <lineage>
        <taxon>Bacteria</taxon>
        <taxon>Pseudomonadati</taxon>
        <taxon>Pseudomonadota</taxon>
        <taxon>Magnetococcia</taxon>
        <taxon>Magnetococcales</taxon>
        <taxon>Magnetococcaceae</taxon>
        <taxon>Magnetofaba</taxon>
    </lineage>
</organism>
<evidence type="ECO:0000256" key="3">
    <source>
        <dbReference type="ARBA" id="ARBA00022448"/>
    </source>
</evidence>
<dbReference type="SUPFAM" id="SSF53146">
    <property type="entry name" value="Nitrogenase accessory factor-like"/>
    <property type="match status" value="1"/>
</dbReference>
<comment type="subcellular location">
    <subcellularLocation>
        <location evidence="1">Membrane</location>
        <topology evidence="1">Multi-pass membrane protein</topology>
    </subcellularLocation>
</comment>
<evidence type="ECO:0000256" key="6">
    <source>
        <dbReference type="ARBA" id="ARBA00023136"/>
    </source>
</evidence>
<dbReference type="STRING" id="1434232.MAIT1_02835"/>
<dbReference type="PANTHER" id="PTHR43840:SF15">
    <property type="entry name" value="MITOCHONDRIAL METAL TRANSPORTER 1-RELATED"/>
    <property type="match status" value="1"/>
</dbReference>
<keyword evidence="4 7" id="KW-0812">Transmembrane</keyword>
<dbReference type="InterPro" id="IPR058533">
    <property type="entry name" value="Cation_efflux_TM"/>
</dbReference>